<keyword evidence="5 6" id="KW-0067">ATP-binding</keyword>
<comment type="caution">
    <text evidence="11">The sequence shown here is derived from an EMBL/GenBank/DDBJ whole genome shotgun (WGS) entry which is preliminary data.</text>
</comment>
<dbReference type="SUPFAM" id="SSF56112">
    <property type="entry name" value="Protein kinase-like (PK-like)"/>
    <property type="match status" value="1"/>
</dbReference>
<name>A0ABD3UCP7_SINWO</name>
<evidence type="ECO:0000256" key="3">
    <source>
        <dbReference type="ARBA" id="ARBA00022741"/>
    </source>
</evidence>
<feature type="binding site" evidence="6">
    <location>
        <position position="60"/>
    </location>
    <ligand>
        <name>ATP</name>
        <dbReference type="ChEBI" id="CHEBI:30616"/>
    </ligand>
</feature>
<feature type="domain" description="Protein kinase" evidence="9">
    <location>
        <begin position="31"/>
        <end position="285"/>
    </location>
</feature>
<reference evidence="11 12" key="1">
    <citation type="submission" date="2024-11" db="EMBL/GenBank/DDBJ databases">
        <title>Chromosome-level genome assembly of the freshwater bivalve Anodonta woodiana.</title>
        <authorList>
            <person name="Chen X."/>
        </authorList>
    </citation>
    <scope>NUCLEOTIDE SEQUENCE [LARGE SCALE GENOMIC DNA]</scope>
    <source>
        <strain evidence="11">MN2024</strain>
        <tissue evidence="11">Gills</tissue>
    </source>
</reference>
<dbReference type="PROSITE" id="PS00108">
    <property type="entry name" value="PROTEIN_KINASE_ST"/>
    <property type="match status" value="1"/>
</dbReference>
<comment type="similarity">
    <text evidence="7">Belongs to the protein kinase superfamily.</text>
</comment>
<accession>A0ABD3UCP7</accession>
<proteinExistence type="inferred from homology"/>
<evidence type="ECO:0000256" key="1">
    <source>
        <dbReference type="ARBA" id="ARBA00022527"/>
    </source>
</evidence>
<dbReference type="PANTHER" id="PTHR24353">
    <property type="entry name" value="CYCLIC NUCLEOTIDE-DEPENDENT PROTEIN KINASE"/>
    <property type="match status" value="1"/>
</dbReference>
<dbReference type="AlphaFoldDB" id="A0ABD3UCP7"/>
<evidence type="ECO:0000259" key="10">
    <source>
        <dbReference type="PROSITE" id="PS51285"/>
    </source>
</evidence>
<dbReference type="InterPro" id="IPR008271">
    <property type="entry name" value="Ser/Thr_kinase_AS"/>
</dbReference>
<dbReference type="InterPro" id="IPR000719">
    <property type="entry name" value="Prot_kinase_dom"/>
</dbReference>
<keyword evidence="1 7" id="KW-0723">Serine/threonine-protein kinase</keyword>
<protein>
    <submittedName>
        <fullName evidence="11">Uncharacterized protein</fullName>
    </submittedName>
</protein>
<dbReference type="Pfam" id="PF00069">
    <property type="entry name" value="Pkinase"/>
    <property type="match status" value="1"/>
</dbReference>
<sequence>MASAKVAKAKKLGSGKKVVEVDEEIRNLENYDILSTIGTGTFGRVVLVRQKETKNYFALKVMAITEVIRLKQIEHVKNEKEILSSISHPFIVNMLWANHDQTFLYMMMEYVPGGEIFSYLRNYGRFNNSTGNFYACEIVSALDYLHARSIVYRDLKPENLLLDREGHLKITDFGFAKKLLDRTWTLCGTPEYLAPEIIQSKGYNKAVDWWSLGILIYEMLVGYPPFFDEQPFAIYEKILAGRIEWPKHLDPVAKDIIKKLLVQDRTKRLGNMKNGADDVKRHKWFKNADWDEVAARKLIPPITPEVLHAGDTSNYHNRPPPIVPKVSHAGDTKNFDEYAEDDWTKARPAEEKDVTHFQDF</sequence>
<keyword evidence="3 6" id="KW-0547">Nucleotide-binding</keyword>
<dbReference type="Gene3D" id="1.10.510.10">
    <property type="entry name" value="Transferase(Phosphotransferase) domain 1"/>
    <property type="match status" value="1"/>
</dbReference>
<organism evidence="11 12">
    <name type="scientific">Sinanodonta woodiana</name>
    <name type="common">Chinese pond mussel</name>
    <name type="synonym">Anodonta woodiana</name>
    <dbReference type="NCBI Taxonomy" id="1069815"/>
    <lineage>
        <taxon>Eukaryota</taxon>
        <taxon>Metazoa</taxon>
        <taxon>Spiralia</taxon>
        <taxon>Lophotrochozoa</taxon>
        <taxon>Mollusca</taxon>
        <taxon>Bivalvia</taxon>
        <taxon>Autobranchia</taxon>
        <taxon>Heteroconchia</taxon>
        <taxon>Palaeoheterodonta</taxon>
        <taxon>Unionida</taxon>
        <taxon>Unionoidea</taxon>
        <taxon>Unionidae</taxon>
        <taxon>Unioninae</taxon>
        <taxon>Sinanodonta</taxon>
    </lineage>
</organism>
<dbReference type="FunFam" id="3.30.200.20:FF:000042">
    <property type="entry name" value="Aurora kinase A"/>
    <property type="match status" value="1"/>
</dbReference>
<evidence type="ECO:0000256" key="2">
    <source>
        <dbReference type="ARBA" id="ARBA00022679"/>
    </source>
</evidence>
<dbReference type="GO" id="GO:0005524">
    <property type="term" value="F:ATP binding"/>
    <property type="evidence" value="ECO:0007669"/>
    <property type="project" value="UniProtKB-UniRule"/>
</dbReference>
<dbReference type="PROSITE" id="PS00107">
    <property type="entry name" value="PROTEIN_KINASE_ATP"/>
    <property type="match status" value="1"/>
</dbReference>
<dbReference type="InterPro" id="IPR017441">
    <property type="entry name" value="Protein_kinase_ATP_BS"/>
</dbReference>
<feature type="domain" description="AGC-kinase C-terminal" evidence="10">
    <location>
        <begin position="286"/>
        <end position="360"/>
    </location>
</feature>
<evidence type="ECO:0000256" key="4">
    <source>
        <dbReference type="ARBA" id="ARBA00022777"/>
    </source>
</evidence>
<dbReference type="Gene3D" id="3.30.200.20">
    <property type="entry name" value="Phosphorylase Kinase, domain 1"/>
    <property type="match status" value="1"/>
</dbReference>
<keyword evidence="4" id="KW-0418">Kinase</keyword>
<evidence type="ECO:0000256" key="7">
    <source>
        <dbReference type="RuleBase" id="RU000304"/>
    </source>
</evidence>
<evidence type="ECO:0000256" key="5">
    <source>
        <dbReference type="ARBA" id="ARBA00022840"/>
    </source>
</evidence>
<evidence type="ECO:0000256" key="8">
    <source>
        <dbReference type="SAM" id="MobiDB-lite"/>
    </source>
</evidence>
<feature type="region of interest" description="Disordered" evidence="8">
    <location>
        <begin position="310"/>
        <end position="331"/>
    </location>
</feature>
<evidence type="ECO:0000313" key="12">
    <source>
        <dbReference type="Proteomes" id="UP001634394"/>
    </source>
</evidence>
<dbReference type="PROSITE" id="PS50011">
    <property type="entry name" value="PROTEIN_KINASE_DOM"/>
    <property type="match status" value="1"/>
</dbReference>
<gene>
    <name evidence="11" type="ORF">ACJMK2_017749</name>
</gene>
<dbReference type="Proteomes" id="UP001634394">
    <property type="component" value="Unassembled WGS sequence"/>
</dbReference>
<dbReference type="PANTHER" id="PTHR24353:SF37">
    <property type="entry name" value="CAMP-DEPENDENT PROTEIN KINASE CATALYTIC SUBUNIT PRKX"/>
    <property type="match status" value="1"/>
</dbReference>
<dbReference type="InterPro" id="IPR011009">
    <property type="entry name" value="Kinase-like_dom_sf"/>
</dbReference>
<evidence type="ECO:0000259" key="9">
    <source>
        <dbReference type="PROSITE" id="PS50011"/>
    </source>
</evidence>
<keyword evidence="12" id="KW-1185">Reference proteome</keyword>
<keyword evidence="2" id="KW-0808">Transferase</keyword>
<dbReference type="FunFam" id="1.10.510.10:FF:000005">
    <property type="entry name" value="cAMP-dependent protein kinase catalytic subunit alpha"/>
    <property type="match status" value="1"/>
</dbReference>
<evidence type="ECO:0000256" key="6">
    <source>
        <dbReference type="PROSITE-ProRule" id="PRU10141"/>
    </source>
</evidence>
<dbReference type="PROSITE" id="PS51285">
    <property type="entry name" value="AGC_KINASE_CTER"/>
    <property type="match status" value="1"/>
</dbReference>
<dbReference type="GO" id="GO:0004674">
    <property type="term" value="F:protein serine/threonine kinase activity"/>
    <property type="evidence" value="ECO:0007669"/>
    <property type="project" value="UniProtKB-KW"/>
</dbReference>
<dbReference type="SMART" id="SM00220">
    <property type="entry name" value="S_TKc"/>
    <property type="match status" value="1"/>
</dbReference>
<dbReference type="EMBL" id="JBJQND010000016">
    <property type="protein sequence ID" value="KAL3846792.1"/>
    <property type="molecule type" value="Genomic_DNA"/>
</dbReference>
<dbReference type="InterPro" id="IPR000961">
    <property type="entry name" value="AGC-kinase_C"/>
</dbReference>
<evidence type="ECO:0000313" key="11">
    <source>
        <dbReference type="EMBL" id="KAL3846792.1"/>
    </source>
</evidence>
<dbReference type="GO" id="GO:0009653">
    <property type="term" value="P:anatomical structure morphogenesis"/>
    <property type="evidence" value="ECO:0007669"/>
    <property type="project" value="UniProtKB-ARBA"/>
</dbReference>